<dbReference type="InterPro" id="IPR051681">
    <property type="entry name" value="Ser/Thr_Kinases-Pseudokinases"/>
</dbReference>
<dbReference type="AlphaFoldDB" id="A0A8H3AY32"/>
<reference evidence="2" key="1">
    <citation type="submission" date="2021-01" db="EMBL/GenBank/DDBJ databases">
        <authorList>
            <person name="Kaushik A."/>
        </authorList>
    </citation>
    <scope>NUCLEOTIDE SEQUENCE</scope>
    <source>
        <strain evidence="2">AG6-10EEA</strain>
    </source>
</reference>
<dbReference type="InterPro" id="IPR000719">
    <property type="entry name" value="Prot_kinase_dom"/>
</dbReference>
<dbReference type="EMBL" id="CAJMXA010000794">
    <property type="protein sequence ID" value="CAE6443276.1"/>
    <property type="molecule type" value="Genomic_DNA"/>
</dbReference>
<dbReference type="Gene3D" id="1.10.510.10">
    <property type="entry name" value="Transferase(Phosphotransferase) domain 1"/>
    <property type="match status" value="1"/>
</dbReference>
<evidence type="ECO:0000313" key="3">
    <source>
        <dbReference type="Proteomes" id="UP000663853"/>
    </source>
</evidence>
<gene>
    <name evidence="2" type="ORF">RDB_LOCUS39219</name>
</gene>
<dbReference type="GO" id="GO:0005524">
    <property type="term" value="F:ATP binding"/>
    <property type="evidence" value="ECO:0007669"/>
    <property type="project" value="InterPro"/>
</dbReference>
<name>A0A8H3AY32_9AGAM</name>
<sequence>MAEAEVTIPLIPAGACQAHRIDEPVRAFIDNQFGNSTYLYQGEYSTVISSELVDPKTAGRVHPDTESFDPEAFVLNELNIWRLLNGHLHIVPFLGITDLSSNCLYNGCMRPLGVSLYYEKGPVRNFIQSLEHKPNCKTRLALLIGIVRGVEHIHEQMIVHGDLKGDNVIVEVAGDQLRARITDFGSSRLACFDCSRNLSDPVGTFLWDSPEVGMEETGRTKWSDIWAVGCVALEVQLDTFPYITRDEELVTRINPLITATNRQLNGLPPAERADFNFEEKEISEAVWIIIQDCWNRIAPERPRAGDLATRLEGIFQSSG</sequence>
<evidence type="ECO:0000259" key="1">
    <source>
        <dbReference type="PROSITE" id="PS50011"/>
    </source>
</evidence>
<dbReference type="PANTHER" id="PTHR44329">
    <property type="entry name" value="SERINE/THREONINE-PROTEIN KINASE TNNI3K-RELATED"/>
    <property type="match status" value="1"/>
</dbReference>
<dbReference type="SUPFAM" id="SSF56112">
    <property type="entry name" value="Protein kinase-like (PK-like)"/>
    <property type="match status" value="1"/>
</dbReference>
<protein>
    <recommendedName>
        <fullName evidence="1">Protein kinase domain-containing protein</fullName>
    </recommendedName>
</protein>
<dbReference type="Proteomes" id="UP000663853">
    <property type="component" value="Unassembled WGS sequence"/>
</dbReference>
<dbReference type="PANTHER" id="PTHR44329:SF214">
    <property type="entry name" value="PROTEIN KINASE DOMAIN-CONTAINING PROTEIN"/>
    <property type="match status" value="1"/>
</dbReference>
<accession>A0A8H3AY32</accession>
<dbReference type="InterPro" id="IPR008271">
    <property type="entry name" value="Ser/Thr_kinase_AS"/>
</dbReference>
<dbReference type="PROSITE" id="PS00108">
    <property type="entry name" value="PROTEIN_KINASE_ST"/>
    <property type="match status" value="1"/>
</dbReference>
<proteinExistence type="predicted"/>
<dbReference type="PROSITE" id="PS50011">
    <property type="entry name" value="PROTEIN_KINASE_DOM"/>
    <property type="match status" value="1"/>
</dbReference>
<dbReference type="SMART" id="SM00220">
    <property type="entry name" value="S_TKc"/>
    <property type="match status" value="1"/>
</dbReference>
<dbReference type="Pfam" id="PF00069">
    <property type="entry name" value="Pkinase"/>
    <property type="match status" value="1"/>
</dbReference>
<organism evidence="2 3">
    <name type="scientific">Rhizoctonia solani</name>
    <dbReference type="NCBI Taxonomy" id="456999"/>
    <lineage>
        <taxon>Eukaryota</taxon>
        <taxon>Fungi</taxon>
        <taxon>Dikarya</taxon>
        <taxon>Basidiomycota</taxon>
        <taxon>Agaricomycotina</taxon>
        <taxon>Agaricomycetes</taxon>
        <taxon>Cantharellales</taxon>
        <taxon>Ceratobasidiaceae</taxon>
        <taxon>Rhizoctonia</taxon>
    </lineage>
</organism>
<comment type="caution">
    <text evidence="2">The sequence shown here is derived from an EMBL/GenBank/DDBJ whole genome shotgun (WGS) entry which is preliminary data.</text>
</comment>
<dbReference type="InterPro" id="IPR011009">
    <property type="entry name" value="Kinase-like_dom_sf"/>
</dbReference>
<evidence type="ECO:0000313" key="2">
    <source>
        <dbReference type="EMBL" id="CAE6443276.1"/>
    </source>
</evidence>
<dbReference type="CDD" id="cd00180">
    <property type="entry name" value="PKc"/>
    <property type="match status" value="1"/>
</dbReference>
<feature type="domain" description="Protein kinase" evidence="1">
    <location>
        <begin position="33"/>
        <end position="315"/>
    </location>
</feature>
<dbReference type="GO" id="GO:0004674">
    <property type="term" value="F:protein serine/threonine kinase activity"/>
    <property type="evidence" value="ECO:0007669"/>
    <property type="project" value="TreeGrafter"/>
</dbReference>